<accession>A0ABY2HXG4</accession>
<name>A0ABY2HXG4_9MICO</name>
<organism evidence="1 2">
    <name type="scientific">Cryobacterium flavum</name>
    <dbReference type="NCBI Taxonomy" id="1424659"/>
    <lineage>
        <taxon>Bacteria</taxon>
        <taxon>Bacillati</taxon>
        <taxon>Actinomycetota</taxon>
        <taxon>Actinomycetes</taxon>
        <taxon>Micrococcales</taxon>
        <taxon>Microbacteriaceae</taxon>
        <taxon>Cryobacterium</taxon>
    </lineage>
</organism>
<keyword evidence="2" id="KW-1185">Reference proteome</keyword>
<evidence type="ECO:0000313" key="1">
    <source>
        <dbReference type="EMBL" id="TFB73149.1"/>
    </source>
</evidence>
<comment type="caution">
    <text evidence="1">The sequence shown here is derived from an EMBL/GenBank/DDBJ whole genome shotgun (WGS) entry which is preliminary data.</text>
</comment>
<proteinExistence type="predicted"/>
<evidence type="ECO:0000313" key="2">
    <source>
        <dbReference type="Proteomes" id="UP000298252"/>
    </source>
</evidence>
<gene>
    <name evidence="1" type="ORF">E3O21_17450</name>
</gene>
<sequence>MRRARARFWWIWIYTTWATNWLDPVRLPVRGAIIGLVMSPSIYESFGDRGAGLNRLLCHLAARTHRVRVAGGRPARQGAASHRPADIRLDPGRRELMEYRRPSFARMATTALGHRPGHRIPLRQPKCPRARSGKIHRRRLGHLRRPHRRAERPMSNPRPRGVLPLHRFRIHRPGHMT</sequence>
<dbReference type="EMBL" id="SOFD01000041">
    <property type="protein sequence ID" value="TFB73149.1"/>
    <property type="molecule type" value="Genomic_DNA"/>
</dbReference>
<reference evidence="1 2" key="1">
    <citation type="submission" date="2019-03" db="EMBL/GenBank/DDBJ databases">
        <title>Genomics of glacier-inhabiting Cryobacterium strains.</title>
        <authorList>
            <person name="Liu Q."/>
            <person name="Xin Y.-H."/>
        </authorList>
    </citation>
    <scope>NUCLEOTIDE SEQUENCE [LARGE SCALE GENOMIC DNA]</scope>
    <source>
        <strain evidence="1 2">Hh8</strain>
    </source>
</reference>
<dbReference type="Proteomes" id="UP000298252">
    <property type="component" value="Unassembled WGS sequence"/>
</dbReference>
<protein>
    <submittedName>
        <fullName evidence="1">Uncharacterized protein</fullName>
    </submittedName>
</protein>